<dbReference type="Pfam" id="PF02825">
    <property type="entry name" value="WWE"/>
    <property type="match status" value="1"/>
</dbReference>
<dbReference type="Gene3D" id="3.30.720.50">
    <property type="match status" value="1"/>
</dbReference>
<evidence type="ECO:0000259" key="2">
    <source>
        <dbReference type="PROSITE" id="PS50918"/>
    </source>
</evidence>
<dbReference type="SUPFAM" id="SSF117839">
    <property type="entry name" value="WWE domain"/>
    <property type="match status" value="1"/>
</dbReference>
<comment type="caution">
    <text evidence="3">The sequence shown here is derived from an EMBL/GenBank/DDBJ whole genome shotgun (WGS) entry which is preliminary data.</text>
</comment>
<evidence type="ECO:0000256" key="1">
    <source>
        <dbReference type="ARBA" id="ARBA00004906"/>
    </source>
</evidence>
<dbReference type="GO" id="GO:0008270">
    <property type="term" value="F:zinc ion binding"/>
    <property type="evidence" value="ECO:0007669"/>
    <property type="project" value="InterPro"/>
</dbReference>
<dbReference type="InterPro" id="IPR018123">
    <property type="entry name" value="WWE-dom_subgr"/>
</dbReference>
<feature type="domain" description="WWE" evidence="2">
    <location>
        <begin position="14"/>
        <end position="94"/>
    </location>
</feature>
<dbReference type="AlphaFoldDB" id="A0AAD6ACF0"/>
<accession>A0AAD6ACF0</accession>
<evidence type="ECO:0000313" key="4">
    <source>
        <dbReference type="Proteomes" id="UP001219934"/>
    </source>
</evidence>
<dbReference type="EMBL" id="JAPTMU010000080">
    <property type="protein sequence ID" value="KAJ4922269.1"/>
    <property type="molecule type" value="Genomic_DNA"/>
</dbReference>
<dbReference type="InterPro" id="IPR004170">
    <property type="entry name" value="WWE_dom"/>
</dbReference>
<evidence type="ECO:0000313" key="3">
    <source>
        <dbReference type="EMBL" id="KAJ4922269.1"/>
    </source>
</evidence>
<comment type="pathway">
    <text evidence="1">Protein modification; protein ubiquitination.</text>
</comment>
<proteinExistence type="predicted"/>
<sequence length="206" mass="23339">MARPGSGLLVPVNGLGYPPQNLARVVVWEWMNEHGRWRPYSAVVCHHIENVLKGDARGTVVLGQVDAQLTAYIIDLQSMHQFRQDTDLSVAITIVVSDKGTVLFNHRFTSIYFPPHNGKNMQVIQTEENKTIKVGDWHGLMWRAGSRKFYHQLRWERAAMLTLTPPGPVRQRGQSPTVRPDRLYITQLSRGKHAGVGQRQLEDIVG</sequence>
<dbReference type="SMART" id="SM00678">
    <property type="entry name" value="WWE"/>
    <property type="match status" value="1"/>
</dbReference>
<reference evidence="3" key="1">
    <citation type="submission" date="2022-11" db="EMBL/GenBank/DDBJ databases">
        <title>Chromosome-level genome of Pogonophryne albipinna.</title>
        <authorList>
            <person name="Jo E."/>
        </authorList>
    </citation>
    <scope>NUCLEOTIDE SEQUENCE</scope>
    <source>
        <strain evidence="3">SGF0006</strain>
        <tissue evidence="3">Muscle</tissue>
    </source>
</reference>
<dbReference type="Proteomes" id="UP001219934">
    <property type="component" value="Unassembled WGS sequence"/>
</dbReference>
<dbReference type="PROSITE" id="PS50918">
    <property type="entry name" value="WWE"/>
    <property type="match status" value="1"/>
</dbReference>
<name>A0AAD6ACF0_9TELE</name>
<keyword evidence="4" id="KW-1185">Reference proteome</keyword>
<protein>
    <recommendedName>
        <fullName evidence="2">WWE domain-containing protein</fullName>
    </recommendedName>
</protein>
<organism evidence="3 4">
    <name type="scientific">Pogonophryne albipinna</name>
    <dbReference type="NCBI Taxonomy" id="1090488"/>
    <lineage>
        <taxon>Eukaryota</taxon>
        <taxon>Metazoa</taxon>
        <taxon>Chordata</taxon>
        <taxon>Craniata</taxon>
        <taxon>Vertebrata</taxon>
        <taxon>Euteleostomi</taxon>
        <taxon>Actinopterygii</taxon>
        <taxon>Neopterygii</taxon>
        <taxon>Teleostei</taxon>
        <taxon>Neoteleostei</taxon>
        <taxon>Acanthomorphata</taxon>
        <taxon>Eupercaria</taxon>
        <taxon>Perciformes</taxon>
        <taxon>Notothenioidei</taxon>
        <taxon>Pogonophryne</taxon>
    </lineage>
</organism>
<gene>
    <name evidence="3" type="ORF">JOQ06_019523</name>
</gene>
<dbReference type="InterPro" id="IPR037197">
    <property type="entry name" value="WWE_dom_sf"/>
</dbReference>